<feature type="region of interest" description="Disordered" evidence="1">
    <location>
        <begin position="132"/>
        <end position="159"/>
    </location>
</feature>
<accession>A0A4U0X2N3</accession>
<feature type="compositionally biased region" description="Acidic residues" evidence="1">
    <location>
        <begin position="42"/>
        <end position="51"/>
    </location>
</feature>
<feature type="compositionally biased region" description="Polar residues" evidence="1">
    <location>
        <begin position="344"/>
        <end position="354"/>
    </location>
</feature>
<feature type="compositionally biased region" description="Polar residues" evidence="1">
    <location>
        <begin position="269"/>
        <end position="285"/>
    </location>
</feature>
<feature type="region of interest" description="Disordered" evidence="1">
    <location>
        <begin position="253"/>
        <end position="414"/>
    </location>
</feature>
<dbReference type="EMBL" id="NAJQ01000452">
    <property type="protein sequence ID" value="TKA69368.1"/>
    <property type="molecule type" value="Genomic_DNA"/>
</dbReference>
<feature type="compositionally biased region" description="Basic residues" evidence="1">
    <location>
        <begin position="397"/>
        <end position="414"/>
    </location>
</feature>
<feature type="region of interest" description="Disordered" evidence="1">
    <location>
        <begin position="74"/>
        <end position="94"/>
    </location>
</feature>
<comment type="caution">
    <text evidence="2">The sequence shown here is derived from an EMBL/GenBank/DDBJ whole genome shotgun (WGS) entry which is preliminary data.</text>
</comment>
<evidence type="ECO:0000313" key="3">
    <source>
        <dbReference type="Proteomes" id="UP000309340"/>
    </source>
</evidence>
<protein>
    <submittedName>
        <fullName evidence="2">Uncharacterized protein</fullName>
    </submittedName>
</protein>
<dbReference type="Proteomes" id="UP000309340">
    <property type="component" value="Unassembled WGS sequence"/>
</dbReference>
<reference evidence="2 3" key="1">
    <citation type="submission" date="2017-03" db="EMBL/GenBank/DDBJ databases">
        <title>Genomes of endolithic fungi from Antarctica.</title>
        <authorList>
            <person name="Coleine C."/>
            <person name="Masonjones S."/>
            <person name="Stajich J.E."/>
        </authorList>
    </citation>
    <scope>NUCLEOTIDE SEQUENCE [LARGE SCALE GENOMIC DNA]</scope>
    <source>
        <strain evidence="2 3">CCFEE 5184</strain>
    </source>
</reference>
<feature type="compositionally biased region" description="Acidic residues" evidence="1">
    <location>
        <begin position="314"/>
        <end position="328"/>
    </location>
</feature>
<sequence length="474" mass="52042">MFSTTASRAPPTNRKVKERPKYYEDIYSTENADEAFDRFPDDCESESDSGNDMEASPSTRAKPAGFFWTYARQSTQQISGASEDEDETPSTNKAGAVRGIFGNVNLPYHNNNKTPATSKSRPNLFQKKHVPFKTSSPKKLTPKKKFGMFGTAPLTPDTGTTMERINNSDAITFYDASMGTRNSSNATNALRHLDGQPGEFDPTTSTGAFPANDFFHKMETSLATFQPANDIPTDPYNYDAAFDPSDFINHAADGAGQGHDATEPGFTAPSAQMLGSNADGTQNATADDAIVRSSPMPGMFPEEAEPVAEKSAMEEDETGYQADEDDTLDQIQTPGPKRRGRPSKTATPSKQQANEEAAPRSTRSATIKQVEAEEVEKIANRLRKRRSLPTQPTRVSPRNKKATARTATLRKKAKKVVVPVTNGISSKRAWQVSRESSRLGGLRNWKGERLEGKGKGYVEVTADDVDRDEYVKYY</sequence>
<name>A0A4U0X2N3_9PEZI</name>
<proteinExistence type="predicted"/>
<evidence type="ECO:0000256" key="1">
    <source>
        <dbReference type="SAM" id="MobiDB-lite"/>
    </source>
</evidence>
<gene>
    <name evidence="2" type="ORF">B0A55_06154</name>
</gene>
<evidence type="ECO:0000313" key="2">
    <source>
        <dbReference type="EMBL" id="TKA69368.1"/>
    </source>
</evidence>
<feature type="region of interest" description="Disordered" evidence="1">
    <location>
        <begin position="1"/>
        <end position="62"/>
    </location>
</feature>
<dbReference type="AlphaFoldDB" id="A0A4U0X2N3"/>
<keyword evidence="3" id="KW-1185">Reference proteome</keyword>
<dbReference type="OrthoDB" id="3880059at2759"/>
<organism evidence="2 3">
    <name type="scientific">Friedmanniomyces simplex</name>
    <dbReference type="NCBI Taxonomy" id="329884"/>
    <lineage>
        <taxon>Eukaryota</taxon>
        <taxon>Fungi</taxon>
        <taxon>Dikarya</taxon>
        <taxon>Ascomycota</taxon>
        <taxon>Pezizomycotina</taxon>
        <taxon>Dothideomycetes</taxon>
        <taxon>Dothideomycetidae</taxon>
        <taxon>Mycosphaerellales</taxon>
        <taxon>Teratosphaeriaceae</taxon>
        <taxon>Friedmanniomyces</taxon>
    </lineage>
</organism>